<reference evidence="3" key="1">
    <citation type="journal article" date="2011" name="Nature">
        <title>Genome sequence and analysis of the tuber crop potato.</title>
        <authorList>
            <consortium name="The Potato Genome Sequencing Consortium"/>
        </authorList>
    </citation>
    <scope>NUCLEOTIDE SEQUENCE [LARGE SCALE GENOMIC DNA]</scope>
    <source>
        <strain evidence="3">cv. DM1-3 516 R44</strain>
    </source>
</reference>
<proteinExistence type="predicted"/>
<dbReference type="InParanoid" id="M1E0M3"/>
<feature type="compositionally biased region" description="Polar residues" evidence="1">
    <location>
        <begin position="71"/>
        <end position="90"/>
    </location>
</feature>
<evidence type="ECO:0000313" key="3">
    <source>
        <dbReference type="Proteomes" id="UP000011115"/>
    </source>
</evidence>
<sequence>MMGLVQGRAFRDPKQRESLLQWMARHIADEGEHQDDTNPTAPYRSTLVVVPPLGDDLVREVKVALANDTSAPLTTGDAQAPPSTATSQVRSHPEPLLLQGSTIVPLARVLKLETQMATLMQHMRPWMQQFVEESEACMEQMMDRKIQVVHKRLDAFELRVLERPASSVDITTFQTELARLRSDVDVVTPPKTRRLS</sequence>
<name>M1E0M3_SOLTU</name>
<evidence type="ECO:0000313" key="2">
    <source>
        <dbReference type="EnsemblPlants" id="PGSC0003DMT400097435"/>
    </source>
</evidence>
<accession>M1E0M3</accession>
<organism evidence="2 3">
    <name type="scientific">Solanum tuberosum</name>
    <name type="common">Potato</name>
    <dbReference type="NCBI Taxonomy" id="4113"/>
    <lineage>
        <taxon>Eukaryota</taxon>
        <taxon>Viridiplantae</taxon>
        <taxon>Streptophyta</taxon>
        <taxon>Embryophyta</taxon>
        <taxon>Tracheophyta</taxon>
        <taxon>Spermatophyta</taxon>
        <taxon>Magnoliopsida</taxon>
        <taxon>eudicotyledons</taxon>
        <taxon>Gunneridae</taxon>
        <taxon>Pentapetalae</taxon>
        <taxon>asterids</taxon>
        <taxon>lamiids</taxon>
        <taxon>Solanales</taxon>
        <taxon>Solanaceae</taxon>
        <taxon>Solanoideae</taxon>
        <taxon>Solaneae</taxon>
        <taxon>Solanum</taxon>
    </lineage>
</organism>
<dbReference type="HOGENOM" id="CLU_028647_0_2_1"/>
<evidence type="ECO:0000256" key="1">
    <source>
        <dbReference type="SAM" id="MobiDB-lite"/>
    </source>
</evidence>
<dbReference type="Gramene" id="PGSC0003DMT400097435">
    <property type="protein sequence ID" value="PGSC0003DMT400097435"/>
    <property type="gene ID" value="PGSC0003DMG400047006"/>
</dbReference>
<dbReference type="AlphaFoldDB" id="M1E0M3"/>
<protein>
    <submittedName>
        <fullName evidence="2">Integrase core domain containing protein</fullName>
    </submittedName>
</protein>
<reference evidence="2" key="2">
    <citation type="submission" date="2015-06" db="UniProtKB">
        <authorList>
            <consortium name="EnsemblPlants"/>
        </authorList>
    </citation>
    <scope>IDENTIFICATION</scope>
    <source>
        <strain evidence="2">DM1-3 516 R44</strain>
    </source>
</reference>
<dbReference type="Proteomes" id="UP000011115">
    <property type="component" value="Unassembled WGS sequence"/>
</dbReference>
<dbReference type="EnsemblPlants" id="PGSC0003DMT400097435">
    <property type="protein sequence ID" value="PGSC0003DMT400097435"/>
    <property type="gene ID" value="PGSC0003DMG400047006"/>
</dbReference>
<dbReference type="PaxDb" id="4113-PGSC0003DMT400097435"/>
<keyword evidence="3" id="KW-1185">Reference proteome</keyword>
<feature type="region of interest" description="Disordered" evidence="1">
    <location>
        <begin position="71"/>
        <end position="91"/>
    </location>
</feature>